<evidence type="ECO:0000313" key="1">
    <source>
        <dbReference type="EMBL" id="MBX62339.1"/>
    </source>
</evidence>
<reference evidence="1" key="1">
    <citation type="submission" date="2018-02" db="EMBL/GenBank/DDBJ databases">
        <title>Rhizophora mucronata_Transcriptome.</title>
        <authorList>
            <person name="Meera S.P."/>
            <person name="Sreeshan A."/>
            <person name="Augustine A."/>
        </authorList>
    </citation>
    <scope>NUCLEOTIDE SEQUENCE</scope>
    <source>
        <tissue evidence="1">Leaf</tissue>
    </source>
</reference>
<dbReference type="EMBL" id="GGEC01081855">
    <property type="protein sequence ID" value="MBX62339.1"/>
    <property type="molecule type" value="Transcribed_RNA"/>
</dbReference>
<protein>
    <submittedName>
        <fullName evidence="1">Uncharacterized protein</fullName>
    </submittedName>
</protein>
<name>A0A2P2Q620_RHIMU</name>
<dbReference type="AlphaFoldDB" id="A0A2P2Q620"/>
<organism evidence="1">
    <name type="scientific">Rhizophora mucronata</name>
    <name type="common">Asiatic mangrove</name>
    <dbReference type="NCBI Taxonomy" id="61149"/>
    <lineage>
        <taxon>Eukaryota</taxon>
        <taxon>Viridiplantae</taxon>
        <taxon>Streptophyta</taxon>
        <taxon>Embryophyta</taxon>
        <taxon>Tracheophyta</taxon>
        <taxon>Spermatophyta</taxon>
        <taxon>Magnoliopsida</taxon>
        <taxon>eudicotyledons</taxon>
        <taxon>Gunneridae</taxon>
        <taxon>Pentapetalae</taxon>
        <taxon>rosids</taxon>
        <taxon>fabids</taxon>
        <taxon>Malpighiales</taxon>
        <taxon>Rhizophoraceae</taxon>
        <taxon>Rhizophora</taxon>
    </lineage>
</organism>
<accession>A0A2P2Q620</accession>
<proteinExistence type="predicted"/>
<sequence length="17" mass="1924">MEASQSTKKMTIRTVVN</sequence>